<accession>A0A0A9BSC3</accession>
<dbReference type="EMBL" id="GBRH01232822">
    <property type="protein sequence ID" value="JAD65073.1"/>
    <property type="molecule type" value="Transcribed_RNA"/>
</dbReference>
<sequence length="13" mass="1461">MQVSTSKSRATHQ</sequence>
<reference evidence="1" key="1">
    <citation type="submission" date="2014-09" db="EMBL/GenBank/DDBJ databases">
        <authorList>
            <person name="Magalhaes I.L.F."/>
            <person name="Oliveira U."/>
            <person name="Santos F.R."/>
            <person name="Vidigal T.H.D.A."/>
            <person name="Brescovit A.D."/>
            <person name="Santos A.J."/>
        </authorList>
    </citation>
    <scope>NUCLEOTIDE SEQUENCE</scope>
    <source>
        <tissue evidence="1">Shoot tissue taken approximately 20 cm above the soil surface</tissue>
    </source>
</reference>
<protein>
    <submittedName>
        <fullName evidence="1">Uncharacterized protein</fullName>
    </submittedName>
</protein>
<organism evidence="1">
    <name type="scientific">Arundo donax</name>
    <name type="common">Giant reed</name>
    <name type="synonym">Donax arundinaceus</name>
    <dbReference type="NCBI Taxonomy" id="35708"/>
    <lineage>
        <taxon>Eukaryota</taxon>
        <taxon>Viridiplantae</taxon>
        <taxon>Streptophyta</taxon>
        <taxon>Embryophyta</taxon>
        <taxon>Tracheophyta</taxon>
        <taxon>Spermatophyta</taxon>
        <taxon>Magnoliopsida</taxon>
        <taxon>Liliopsida</taxon>
        <taxon>Poales</taxon>
        <taxon>Poaceae</taxon>
        <taxon>PACMAD clade</taxon>
        <taxon>Arundinoideae</taxon>
        <taxon>Arundineae</taxon>
        <taxon>Arundo</taxon>
    </lineage>
</organism>
<name>A0A0A9BSC3_ARUDO</name>
<proteinExistence type="predicted"/>
<reference evidence="1" key="2">
    <citation type="journal article" date="2015" name="Data Brief">
        <title>Shoot transcriptome of the giant reed, Arundo donax.</title>
        <authorList>
            <person name="Barrero R.A."/>
            <person name="Guerrero F.D."/>
            <person name="Moolhuijzen P."/>
            <person name="Goolsby J.A."/>
            <person name="Tidwell J."/>
            <person name="Bellgard S.E."/>
            <person name="Bellgard M.I."/>
        </authorList>
    </citation>
    <scope>NUCLEOTIDE SEQUENCE</scope>
    <source>
        <tissue evidence="1">Shoot tissue taken approximately 20 cm above the soil surface</tissue>
    </source>
</reference>
<evidence type="ECO:0000313" key="1">
    <source>
        <dbReference type="EMBL" id="JAD65073.1"/>
    </source>
</evidence>